<organism evidence="3 4">
    <name type="scientific">Lepraria finkii</name>
    <dbReference type="NCBI Taxonomy" id="1340010"/>
    <lineage>
        <taxon>Eukaryota</taxon>
        <taxon>Fungi</taxon>
        <taxon>Dikarya</taxon>
        <taxon>Ascomycota</taxon>
        <taxon>Pezizomycotina</taxon>
        <taxon>Lecanoromycetes</taxon>
        <taxon>OSLEUM clade</taxon>
        <taxon>Lecanoromycetidae</taxon>
        <taxon>Lecanorales</taxon>
        <taxon>Lecanorineae</taxon>
        <taxon>Stereocaulaceae</taxon>
        <taxon>Lepraria</taxon>
    </lineage>
</organism>
<evidence type="ECO:0000256" key="2">
    <source>
        <dbReference type="SAM" id="SignalP"/>
    </source>
</evidence>
<reference evidence="3 4" key="1">
    <citation type="submission" date="2024-09" db="EMBL/GenBank/DDBJ databases">
        <title>Rethinking Asexuality: The Enigmatic Case of Functional Sexual Genes in Lepraria (Stereocaulaceae).</title>
        <authorList>
            <person name="Doellman M."/>
            <person name="Sun Y."/>
            <person name="Barcenas-Pena A."/>
            <person name="Lumbsch H.T."/>
            <person name="Grewe F."/>
        </authorList>
    </citation>
    <scope>NUCLEOTIDE SEQUENCE [LARGE SCALE GENOMIC DNA]</scope>
    <source>
        <strain evidence="3 4">Grewe 0041</strain>
    </source>
</reference>
<feature type="compositionally biased region" description="Gly residues" evidence="1">
    <location>
        <begin position="190"/>
        <end position="199"/>
    </location>
</feature>
<name>A0ABR4BAU1_9LECA</name>
<feature type="region of interest" description="Disordered" evidence="1">
    <location>
        <begin position="190"/>
        <end position="265"/>
    </location>
</feature>
<dbReference type="EMBL" id="JBHFEH010000013">
    <property type="protein sequence ID" value="KAL2054972.1"/>
    <property type="molecule type" value="Genomic_DNA"/>
</dbReference>
<accession>A0ABR4BAU1</accession>
<keyword evidence="2" id="KW-0732">Signal</keyword>
<feature type="signal peptide" evidence="2">
    <location>
        <begin position="1"/>
        <end position="24"/>
    </location>
</feature>
<feature type="compositionally biased region" description="Low complexity" evidence="1">
    <location>
        <begin position="200"/>
        <end position="244"/>
    </location>
</feature>
<gene>
    <name evidence="3" type="ORF">ABVK25_004794</name>
</gene>
<dbReference type="PROSITE" id="PS51257">
    <property type="entry name" value="PROKAR_LIPOPROTEIN"/>
    <property type="match status" value="1"/>
</dbReference>
<evidence type="ECO:0000256" key="1">
    <source>
        <dbReference type="SAM" id="MobiDB-lite"/>
    </source>
</evidence>
<evidence type="ECO:0000313" key="3">
    <source>
        <dbReference type="EMBL" id="KAL2054972.1"/>
    </source>
</evidence>
<protein>
    <submittedName>
        <fullName evidence="3">Uncharacterized protein</fullName>
    </submittedName>
</protein>
<comment type="caution">
    <text evidence="3">The sequence shown here is derived from an EMBL/GenBank/DDBJ whole genome shotgun (WGS) entry which is preliminary data.</text>
</comment>
<sequence length="302" mass="30923">MNKNAFTTLAFAFACIGQAVPSLATSCDPVNNVSVTFYGWPDNSPPGPANAFDCGRGKDSNGEPIAGGTGTYDDPISFATATDNNNFPQCGLVYVPSLHKYFRNEDDCAECKTDWDGLKHYHIDLWTGSNTQGGGDGQITCEDNLPGGQLTIINDPPGGLPVDTSPLYDVSSGACSNTTYPVGDTSSLCSGGGSGGGSGSSSTQSSPASSLTSLVVPPPTTLSTTTTPSATTTLSTSATLSTTTTRRDQGHGSSSSSRTPTSSATKAPCVWKGHCLGAPCKTYNDCDGTNICGKHNVCVPLS</sequence>
<proteinExistence type="predicted"/>
<feature type="chain" id="PRO_5045990926" evidence="2">
    <location>
        <begin position="25"/>
        <end position="302"/>
    </location>
</feature>
<dbReference type="Proteomes" id="UP001590951">
    <property type="component" value="Unassembled WGS sequence"/>
</dbReference>
<evidence type="ECO:0000313" key="4">
    <source>
        <dbReference type="Proteomes" id="UP001590951"/>
    </source>
</evidence>
<feature type="compositionally biased region" description="Low complexity" evidence="1">
    <location>
        <begin position="253"/>
        <end position="265"/>
    </location>
</feature>
<keyword evidence="4" id="KW-1185">Reference proteome</keyword>